<dbReference type="EMBL" id="BGPR01011554">
    <property type="protein sequence ID" value="GBN51862.1"/>
    <property type="molecule type" value="Genomic_DNA"/>
</dbReference>
<dbReference type="Proteomes" id="UP000499080">
    <property type="component" value="Unassembled WGS sequence"/>
</dbReference>
<proteinExistence type="predicted"/>
<keyword evidence="2" id="KW-1185">Reference proteome</keyword>
<accession>A0A4Y2PL48</accession>
<evidence type="ECO:0000313" key="2">
    <source>
        <dbReference type="Proteomes" id="UP000499080"/>
    </source>
</evidence>
<sequence length="283" mass="31410">MGFLSHSSSSCPSSNQKIACPNPDTDTIFLIFVSGDKLAVPLRIEDWWSEPYTGRHFFLTLFSRVREDCHVGFHLSSPAGQGLSAWDFHLSSSSFFELRRLQVRILNDAIDSYLCLRGEVKVALSSNRRLQLESCTAGTFSHLSRPGGQGDVIMRFHPSPAVFLEQKIAGPNPDTDASDSYLCLRVVIVTRICIISSSSSLLRIREDRVCQPVTGTIFLILKSHRCQKGQDCKLDSSSSSAVLFEPEDCRSESCNGRHSFLSLSSRVSALSKSSLLDPWLETQ</sequence>
<gene>
    <name evidence="1" type="ORF">AVEN_132736_1</name>
</gene>
<organism evidence="1 2">
    <name type="scientific">Araneus ventricosus</name>
    <name type="common">Orbweaver spider</name>
    <name type="synonym">Epeira ventricosa</name>
    <dbReference type="NCBI Taxonomy" id="182803"/>
    <lineage>
        <taxon>Eukaryota</taxon>
        <taxon>Metazoa</taxon>
        <taxon>Ecdysozoa</taxon>
        <taxon>Arthropoda</taxon>
        <taxon>Chelicerata</taxon>
        <taxon>Arachnida</taxon>
        <taxon>Araneae</taxon>
        <taxon>Araneomorphae</taxon>
        <taxon>Entelegynae</taxon>
        <taxon>Araneoidea</taxon>
        <taxon>Araneidae</taxon>
        <taxon>Araneus</taxon>
    </lineage>
</organism>
<dbReference type="AlphaFoldDB" id="A0A4Y2PL48"/>
<name>A0A4Y2PL48_ARAVE</name>
<protein>
    <submittedName>
        <fullName evidence="1">Uncharacterized protein</fullName>
    </submittedName>
</protein>
<comment type="caution">
    <text evidence="1">The sequence shown here is derived from an EMBL/GenBank/DDBJ whole genome shotgun (WGS) entry which is preliminary data.</text>
</comment>
<evidence type="ECO:0000313" key="1">
    <source>
        <dbReference type="EMBL" id="GBN51862.1"/>
    </source>
</evidence>
<reference evidence="1 2" key="1">
    <citation type="journal article" date="2019" name="Sci. Rep.">
        <title>Orb-weaving spider Araneus ventricosus genome elucidates the spidroin gene catalogue.</title>
        <authorList>
            <person name="Kono N."/>
            <person name="Nakamura H."/>
            <person name="Ohtoshi R."/>
            <person name="Moran D.A.P."/>
            <person name="Shinohara A."/>
            <person name="Yoshida Y."/>
            <person name="Fujiwara M."/>
            <person name="Mori M."/>
            <person name="Tomita M."/>
            <person name="Arakawa K."/>
        </authorList>
    </citation>
    <scope>NUCLEOTIDE SEQUENCE [LARGE SCALE GENOMIC DNA]</scope>
</reference>